<feature type="chain" id="PRO_5028976389" description="Secreted protein" evidence="1">
    <location>
        <begin position="28"/>
        <end position="225"/>
    </location>
</feature>
<feature type="signal peptide" evidence="1">
    <location>
        <begin position="1"/>
        <end position="27"/>
    </location>
</feature>
<protein>
    <recommendedName>
        <fullName evidence="4">Secreted protein</fullName>
    </recommendedName>
</protein>
<accession>A0A7G5FGC9</accession>
<dbReference type="AlphaFoldDB" id="A0A7G5FGC9"/>
<reference evidence="2 3" key="1">
    <citation type="submission" date="2020-07" db="EMBL/GenBank/DDBJ databases">
        <title>non toxigenic Corynebacterium sp. nov from a clinical source.</title>
        <authorList>
            <person name="Bernier A.-M."/>
            <person name="Bernard K."/>
        </authorList>
    </citation>
    <scope>NUCLEOTIDE SEQUENCE [LARGE SCALE GENOMIC DNA]</scope>
    <source>
        <strain evidence="3">NML 93-0612</strain>
    </source>
</reference>
<proteinExistence type="predicted"/>
<dbReference type="Proteomes" id="UP000515570">
    <property type="component" value="Chromosome"/>
</dbReference>
<name>A0A7G5FGC9_9CORY</name>
<sequence length="225" mass="23202">MRALTRRLAPAVLTGLLSVGMAIPTHAAELSASPIDHLGRPAPHILQQMEGFASQKWVPEDTRNIILAIVAFYRGDGKGGVALPEGAPVFNQFVWPTVSANCIGGELASTGTAIAVPGPAELPLPGAAPGQTAFLFTALGTSPAAKEQPGMFVHWLNVNTLKFGATKLENTGINPQGPATVSGVADTGHGHIIAWLDGSVALADEQGNTTNSCNFAPTATSFFVS</sequence>
<organism evidence="2 3">
    <name type="scientific">Corynebacterium hindlerae</name>
    <dbReference type="NCBI Taxonomy" id="699041"/>
    <lineage>
        <taxon>Bacteria</taxon>
        <taxon>Bacillati</taxon>
        <taxon>Actinomycetota</taxon>
        <taxon>Actinomycetes</taxon>
        <taxon>Mycobacteriales</taxon>
        <taxon>Corynebacteriaceae</taxon>
        <taxon>Corynebacterium</taxon>
    </lineage>
</organism>
<keyword evidence="3" id="KW-1185">Reference proteome</keyword>
<evidence type="ECO:0000256" key="1">
    <source>
        <dbReference type="SAM" id="SignalP"/>
    </source>
</evidence>
<evidence type="ECO:0008006" key="4">
    <source>
        <dbReference type="Google" id="ProtNLM"/>
    </source>
</evidence>
<dbReference type="EMBL" id="CP059833">
    <property type="protein sequence ID" value="QMV85670.1"/>
    <property type="molecule type" value="Genomic_DNA"/>
</dbReference>
<evidence type="ECO:0000313" key="3">
    <source>
        <dbReference type="Proteomes" id="UP000515570"/>
    </source>
</evidence>
<evidence type="ECO:0000313" key="2">
    <source>
        <dbReference type="EMBL" id="QMV85670.1"/>
    </source>
</evidence>
<keyword evidence="1" id="KW-0732">Signal</keyword>
<gene>
    <name evidence="2" type="ORF">HW450_02715</name>
</gene>